<reference evidence="2" key="2">
    <citation type="journal article" date="2022" name="Microbiol. Resour. Announc.">
        <title>Metagenome Sequencing to Explore Phylogenomics of Terrestrial Cyanobacteria.</title>
        <authorList>
            <person name="Ward R.D."/>
            <person name="Stajich J.E."/>
            <person name="Johansen J.R."/>
            <person name="Huntemann M."/>
            <person name="Clum A."/>
            <person name="Foster B."/>
            <person name="Foster B."/>
            <person name="Roux S."/>
            <person name="Palaniappan K."/>
            <person name="Varghese N."/>
            <person name="Mukherjee S."/>
            <person name="Reddy T.B.K."/>
            <person name="Daum C."/>
            <person name="Copeland A."/>
            <person name="Chen I.A."/>
            <person name="Ivanova N.N."/>
            <person name="Kyrpides N.C."/>
            <person name="Shapiro N."/>
            <person name="Eloe-Fadrosh E.A."/>
            <person name="Pietrasiak N."/>
        </authorList>
    </citation>
    <scope>NUCLEOTIDE SEQUENCE</scope>
    <source>
        <strain evidence="2">JT2-VF2</strain>
    </source>
</reference>
<dbReference type="Gene3D" id="3.20.20.80">
    <property type="entry name" value="Glycosidases"/>
    <property type="match status" value="1"/>
</dbReference>
<dbReference type="PANTHER" id="PTHR43000">
    <property type="entry name" value="DTDP-D-GLUCOSE 4,6-DEHYDRATASE-RELATED"/>
    <property type="match status" value="1"/>
</dbReference>
<dbReference type="Pfam" id="PF16363">
    <property type="entry name" value="GDP_Man_Dehyd"/>
    <property type="match status" value="1"/>
</dbReference>
<accession>A0A951PXB5</accession>
<dbReference type="InterPro" id="IPR016040">
    <property type="entry name" value="NAD(P)-bd_dom"/>
</dbReference>
<dbReference type="EC" id="4.2.1.47" evidence="2"/>
<gene>
    <name evidence="2" type="ORF">KME32_10195</name>
</gene>
<feature type="domain" description="NAD(P)-binding" evidence="1">
    <location>
        <begin position="343"/>
        <end position="667"/>
    </location>
</feature>
<dbReference type="Proteomes" id="UP000715781">
    <property type="component" value="Unassembled WGS sequence"/>
</dbReference>
<dbReference type="SUPFAM" id="SSF51735">
    <property type="entry name" value="NAD(P)-binding Rossmann-fold domains"/>
    <property type="match status" value="1"/>
</dbReference>
<reference evidence="2" key="1">
    <citation type="submission" date="2021-05" db="EMBL/GenBank/DDBJ databases">
        <authorList>
            <person name="Pietrasiak N."/>
            <person name="Ward R."/>
            <person name="Stajich J.E."/>
            <person name="Kurbessoian T."/>
        </authorList>
    </citation>
    <scope>NUCLEOTIDE SEQUENCE</scope>
    <source>
        <strain evidence="2">JT2-VF2</strain>
    </source>
</reference>
<proteinExistence type="predicted"/>
<evidence type="ECO:0000313" key="3">
    <source>
        <dbReference type="Proteomes" id="UP000715781"/>
    </source>
</evidence>
<dbReference type="SUPFAM" id="SSF51445">
    <property type="entry name" value="(Trans)glycosidases"/>
    <property type="match status" value="1"/>
</dbReference>
<protein>
    <submittedName>
        <fullName evidence="2">GDP-mannose 4,6-dehydratase</fullName>
        <ecNumber evidence="2">4.2.1.47</ecNumber>
    </submittedName>
</protein>
<evidence type="ECO:0000313" key="2">
    <source>
        <dbReference type="EMBL" id="MBW4561506.1"/>
    </source>
</evidence>
<dbReference type="GO" id="GO:0008446">
    <property type="term" value="F:GDP-mannose 4,6-dehydratase activity"/>
    <property type="evidence" value="ECO:0007669"/>
    <property type="project" value="UniProtKB-EC"/>
</dbReference>
<dbReference type="EMBL" id="JAHHHN010000005">
    <property type="protein sequence ID" value="MBW4561506.1"/>
    <property type="molecule type" value="Genomic_DNA"/>
</dbReference>
<name>A0A951PXB5_9NOST</name>
<dbReference type="Gene3D" id="3.40.50.720">
    <property type="entry name" value="NAD(P)-binding Rossmann-like Domain"/>
    <property type="match status" value="1"/>
</dbReference>
<comment type="caution">
    <text evidence="2">The sequence shown here is derived from an EMBL/GenBank/DDBJ whole genome shotgun (WGS) entry which is preliminary data.</text>
</comment>
<dbReference type="InterPro" id="IPR017853">
    <property type="entry name" value="GH"/>
</dbReference>
<evidence type="ECO:0000259" key="1">
    <source>
        <dbReference type="Pfam" id="PF16363"/>
    </source>
</evidence>
<organism evidence="2 3">
    <name type="scientific">Mojavia pulchra JT2-VF2</name>
    <dbReference type="NCBI Taxonomy" id="287848"/>
    <lineage>
        <taxon>Bacteria</taxon>
        <taxon>Bacillati</taxon>
        <taxon>Cyanobacteriota</taxon>
        <taxon>Cyanophyceae</taxon>
        <taxon>Nostocales</taxon>
        <taxon>Nostocaceae</taxon>
    </lineage>
</organism>
<dbReference type="AlphaFoldDB" id="A0A951PXB5"/>
<keyword evidence="2" id="KW-0456">Lyase</keyword>
<sequence length="690" mass="77738">MVTKLKSNISTLNTEGKMASASTANNPVLGVLEWFRPGEYERVDWLLADLKRLGVTQLRTGFSWADWHTSQGQEWYAWLFPKLAQSVNILPCFHYTPPSLGIEPKTSAPPRQPKDFADFLDLMITKFGKYFEWVELWNEPNNLNDWDWRLDPEWNIFAEMIGAAAYWSQQRGKKTVLAGMAPSDANWLRRIGQKGVLAYIDAVGIHGFPGTWEFDWEEWAVKVEQVQEVLAQFNADAQVWITETGFSTWKHDEHAQLEAFISAIAAPVKRVYWYAGYDLQPDQPTQDGLYCDVRHYHMGLKRADGSPKLLYRLWADSGLDAVRNALELGKPAPIECHEQRPVLITGGAGFIGTNLAHRLLSSGRTVLIFDNLSRPGVEANLRWLREVHGDRVQIQIADIRDSYAITEAVQCAEQIFHLSAQVAVTTSLKNPIHDFEVNIRGTLNLLEAMRNMENPPPLVFTSTNKVYGDLQDIKLQLNSKRYQPVDELIRNSGISEGRSLAFHSPYGCSKGAADQYVLDYAHTFGLSTVVFRMSCIYGPHQFGTEDQGWVAHFLISAIEGQPICLYGDGMQVRDVLFVEDLVDAFLLAQNCIHKLSGQAFNIGGGAANTISLLELIDLIGKIQGNRPNVKFDCWRPGDQRYYVSDTSKFTAATGWKPQVNVRQGVQQLYQWLLKSRGLISAPLVVGRISV</sequence>
<dbReference type="InterPro" id="IPR036291">
    <property type="entry name" value="NAD(P)-bd_dom_sf"/>
</dbReference>